<name>A0A1W6LF51_9BURK</name>
<protein>
    <submittedName>
        <fullName evidence="1">Uncharacterized protein</fullName>
    </submittedName>
</protein>
<organism evidence="1 2">
    <name type="scientific">Piscinibacter gummiphilus</name>
    <dbReference type="NCBI Taxonomy" id="946333"/>
    <lineage>
        <taxon>Bacteria</taxon>
        <taxon>Pseudomonadati</taxon>
        <taxon>Pseudomonadota</taxon>
        <taxon>Betaproteobacteria</taxon>
        <taxon>Burkholderiales</taxon>
        <taxon>Sphaerotilaceae</taxon>
        <taxon>Piscinibacter</taxon>
    </lineage>
</organism>
<dbReference type="EMBL" id="CP015118">
    <property type="protein sequence ID" value="ARN22860.1"/>
    <property type="molecule type" value="Genomic_DNA"/>
</dbReference>
<gene>
    <name evidence="1" type="ORF">A4W93_24740</name>
</gene>
<dbReference type="AlphaFoldDB" id="A0A1W6LF51"/>
<dbReference type="STRING" id="946333.A4W93_24740"/>
<sequence length="285" mass="30904">MLKPLTVATVLALSACAAPMTYDTTLASWAGAPEEELVREWGAPLRTTEADGRRSIAFESRRIARERSRTGDREYVNVRLSCTTTFELENGRVVEWSHRGNDCRPRPSANRDGQRSVPISDEDTPGAPAIVRVGRTGHAAGCGLLTPDDLVELGVPGDLRNTHSIEKGDGALVCRFDPVSGKLPSVTLLFLRGNDRRINQFRTDVEEKARKPAPTRFVMPDGFCEAGASPVVAVVKVMGGTAATDHSIVTLTVLTSGQHTRPPQGAEPEQRVMQRLLDRVREGGA</sequence>
<dbReference type="RefSeq" id="WP_085753168.1">
    <property type="nucleotide sequence ID" value="NZ_BSPR01000015.1"/>
</dbReference>
<dbReference type="PROSITE" id="PS51257">
    <property type="entry name" value="PROKAR_LIPOPROTEIN"/>
    <property type="match status" value="1"/>
</dbReference>
<accession>A0A1W6LF51</accession>
<evidence type="ECO:0000313" key="1">
    <source>
        <dbReference type="EMBL" id="ARN22860.1"/>
    </source>
</evidence>
<evidence type="ECO:0000313" key="2">
    <source>
        <dbReference type="Proteomes" id="UP000193427"/>
    </source>
</evidence>
<dbReference type="KEGG" id="rgu:A4W93_24740"/>
<dbReference type="Proteomes" id="UP000193427">
    <property type="component" value="Chromosome"/>
</dbReference>
<dbReference type="OrthoDB" id="7284935at2"/>
<proteinExistence type="predicted"/>
<reference evidence="1 2" key="1">
    <citation type="submission" date="2016-04" db="EMBL/GenBank/DDBJ databases">
        <title>Complete genome sequence of natural rubber-degrading, novel Gram-negative bacterium, Rhizobacter gummiphilus strain NS21.</title>
        <authorList>
            <person name="Tabata M."/>
            <person name="Kasai D."/>
            <person name="Fukuda M."/>
        </authorList>
    </citation>
    <scope>NUCLEOTIDE SEQUENCE [LARGE SCALE GENOMIC DNA]</scope>
    <source>
        <strain evidence="1 2">NS21</strain>
    </source>
</reference>
<keyword evidence="2" id="KW-1185">Reference proteome</keyword>